<gene>
    <name evidence="1" type="ORF">KDM90_05665</name>
</gene>
<sequence>MENNLLSYMRLVNIKYFLFRQITFERRAKFLQYMFNFLTSVFLGTNLVACERTGQTFYIDRANGIYSKDPSQAVEISIDGFRFSIPGGYLNSVGRWNNETLTFDGNFYFEMDAESLLPITKKSRKRIWGGVVPRTAKVWGEAAELNQLLNGTHPYLHAERAPHLDQNGLIGYLANGYEIYVDRLGSGEIIIWRCTVSEALRTPFCENRSIFTGLQLTIFYNKNDVLASPRKNLEVIKVLKTQLKENK</sequence>
<reference evidence="1" key="1">
    <citation type="submission" date="2021-04" db="EMBL/GenBank/DDBJ databases">
        <title>novel species isolated from subtropical streams in China.</title>
        <authorList>
            <person name="Lu H."/>
        </authorList>
    </citation>
    <scope>NUCLEOTIDE SEQUENCE</scope>
    <source>
        <strain evidence="1">FT137W</strain>
    </source>
</reference>
<evidence type="ECO:0000313" key="2">
    <source>
        <dbReference type="Proteomes" id="UP000678545"/>
    </source>
</evidence>
<dbReference type="AlphaFoldDB" id="A0A941E4B0"/>
<evidence type="ECO:0000313" key="1">
    <source>
        <dbReference type="EMBL" id="MBR7799483.1"/>
    </source>
</evidence>
<keyword evidence="2" id="KW-1185">Reference proteome</keyword>
<protein>
    <submittedName>
        <fullName evidence="1">Uncharacterized protein</fullName>
    </submittedName>
</protein>
<accession>A0A941E4B0</accession>
<dbReference type="RefSeq" id="WP_212674637.1">
    <property type="nucleotide sequence ID" value="NZ_JAGSPJ010000002.1"/>
</dbReference>
<name>A0A941E4B0_9BURK</name>
<organism evidence="1 2">
    <name type="scientific">Undibacterium fentianense</name>
    <dbReference type="NCBI Taxonomy" id="2828728"/>
    <lineage>
        <taxon>Bacteria</taxon>
        <taxon>Pseudomonadati</taxon>
        <taxon>Pseudomonadota</taxon>
        <taxon>Betaproteobacteria</taxon>
        <taxon>Burkholderiales</taxon>
        <taxon>Oxalobacteraceae</taxon>
        <taxon>Undibacterium</taxon>
    </lineage>
</organism>
<dbReference type="Proteomes" id="UP000678545">
    <property type="component" value="Unassembled WGS sequence"/>
</dbReference>
<comment type="caution">
    <text evidence="1">The sequence shown here is derived from an EMBL/GenBank/DDBJ whole genome shotgun (WGS) entry which is preliminary data.</text>
</comment>
<proteinExistence type="predicted"/>
<dbReference type="EMBL" id="JAGSPJ010000002">
    <property type="protein sequence ID" value="MBR7799483.1"/>
    <property type="molecule type" value="Genomic_DNA"/>
</dbReference>